<dbReference type="SUPFAM" id="SSF48008">
    <property type="entry name" value="GntR ligand-binding domain-like"/>
    <property type="match status" value="1"/>
</dbReference>
<keyword evidence="6" id="KW-1185">Reference proteome</keyword>
<evidence type="ECO:0000256" key="3">
    <source>
        <dbReference type="ARBA" id="ARBA00023163"/>
    </source>
</evidence>
<keyword evidence="3" id="KW-0804">Transcription</keyword>
<evidence type="ECO:0000256" key="1">
    <source>
        <dbReference type="ARBA" id="ARBA00023015"/>
    </source>
</evidence>
<evidence type="ECO:0000259" key="4">
    <source>
        <dbReference type="PROSITE" id="PS50949"/>
    </source>
</evidence>
<dbReference type="Gene3D" id="1.20.120.530">
    <property type="entry name" value="GntR ligand-binding domain-like"/>
    <property type="match status" value="1"/>
</dbReference>
<dbReference type="EMBL" id="CP042261">
    <property type="protein sequence ID" value="QDY68226.1"/>
    <property type="molecule type" value="Genomic_DNA"/>
</dbReference>
<protein>
    <submittedName>
        <fullName evidence="5">GntR family transcriptional regulator</fullName>
    </submittedName>
</protein>
<gene>
    <name evidence="5" type="ORF">FPZ52_00365</name>
</gene>
<dbReference type="Gene3D" id="1.10.10.10">
    <property type="entry name" value="Winged helix-like DNA-binding domain superfamily/Winged helix DNA-binding domain"/>
    <property type="match status" value="1"/>
</dbReference>
<dbReference type="InterPro" id="IPR036390">
    <property type="entry name" value="WH_DNA-bd_sf"/>
</dbReference>
<dbReference type="SMART" id="SM00345">
    <property type="entry name" value="HTH_GNTR"/>
    <property type="match status" value="1"/>
</dbReference>
<dbReference type="CDD" id="cd07377">
    <property type="entry name" value="WHTH_GntR"/>
    <property type="match status" value="1"/>
</dbReference>
<proteinExistence type="predicted"/>
<reference evidence="5 6" key="1">
    <citation type="submission" date="2019-07" db="EMBL/GenBank/DDBJ databases">
        <title>Litoreibacter alkalisoli sp. nov., isolated from saline-alkaline soil.</title>
        <authorList>
            <person name="Wang S."/>
            <person name="Xu L."/>
            <person name="Xing Y.-T."/>
            <person name="Sun J.-Q."/>
        </authorList>
    </citation>
    <scope>NUCLEOTIDE SEQUENCE [LARGE SCALE GENOMIC DNA]</scope>
    <source>
        <strain evidence="5 6">LN3S51</strain>
    </source>
</reference>
<organism evidence="5 6">
    <name type="scientific">Qingshengfaniella alkalisoli</name>
    <dbReference type="NCBI Taxonomy" id="2599296"/>
    <lineage>
        <taxon>Bacteria</taxon>
        <taxon>Pseudomonadati</taxon>
        <taxon>Pseudomonadota</taxon>
        <taxon>Alphaproteobacteria</taxon>
        <taxon>Rhodobacterales</taxon>
        <taxon>Paracoccaceae</taxon>
        <taxon>Qingshengfaniella</taxon>
    </lineage>
</organism>
<dbReference type="RefSeq" id="WP_146362645.1">
    <property type="nucleotide sequence ID" value="NZ_CP042261.1"/>
</dbReference>
<keyword evidence="2" id="KW-0238">DNA-binding</keyword>
<dbReference type="PROSITE" id="PS50949">
    <property type="entry name" value="HTH_GNTR"/>
    <property type="match status" value="1"/>
</dbReference>
<dbReference type="Pfam" id="PF00392">
    <property type="entry name" value="GntR"/>
    <property type="match status" value="1"/>
</dbReference>
<name>A0A5B8I6W3_9RHOB</name>
<evidence type="ECO:0000313" key="5">
    <source>
        <dbReference type="EMBL" id="QDY68226.1"/>
    </source>
</evidence>
<keyword evidence="1" id="KW-0805">Transcription regulation</keyword>
<dbReference type="InterPro" id="IPR008920">
    <property type="entry name" value="TF_FadR/GntR_C"/>
</dbReference>
<evidence type="ECO:0000256" key="2">
    <source>
        <dbReference type="ARBA" id="ARBA00023125"/>
    </source>
</evidence>
<dbReference type="OrthoDB" id="6087511at2"/>
<dbReference type="GO" id="GO:0003700">
    <property type="term" value="F:DNA-binding transcription factor activity"/>
    <property type="evidence" value="ECO:0007669"/>
    <property type="project" value="InterPro"/>
</dbReference>
<dbReference type="PANTHER" id="PTHR43537">
    <property type="entry name" value="TRANSCRIPTIONAL REGULATOR, GNTR FAMILY"/>
    <property type="match status" value="1"/>
</dbReference>
<dbReference type="PANTHER" id="PTHR43537:SF5">
    <property type="entry name" value="UXU OPERON TRANSCRIPTIONAL REGULATOR"/>
    <property type="match status" value="1"/>
</dbReference>
<dbReference type="AlphaFoldDB" id="A0A5B8I6W3"/>
<feature type="domain" description="HTH gntR-type" evidence="4">
    <location>
        <begin position="19"/>
        <end position="86"/>
    </location>
</feature>
<dbReference type="InterPro" id="IPR000524">
    <property type="entry name" value="Tscrpt_reg_HTH_GntR"/>
</dbReference>
<accession>A0A5B8I6W3</accession>
<dbReference type="Proteomes" id="UP000318483">
    <property type="component" value="Chromosome"/>
</dbReference>
<dbReference type="KEGG" id="lit:FPZ52_00365"/>
<dbReference type="SMART" id="SM00895">
    <property type="entry name" value="FCD"/>
    <property type="match status" value="1"/>
</dbReference>
<dbReference type="Pfam" id="PF07729">
    <property type="entry name" value="FCD"/>
    <property type="match status" value="1"/>
</dbReference>
<dbReference type="GO" id="GO:0003677">
    <property type="term" value="F:DNA binding"/>
    <property type="evidence" value="ECO:0007669"/>
    <property type="project" value="UniProtKB-KW"/>
</dbReference>
<dbReference type="InterPro" id="IPR036388">
    <property type="entry name" value="WH-like_DNA-bd_sf"/>
</dbReference>
<sequence length="231" mass="26059">MAVESFTQQDTDLVPRQSSRRSHTVYVALQKQIVLGVLEPDAVVLELDLAQRFKCSQGTVREALMQLAEEGLVIRLPHRGTHVAPCKTADARALIGIRLNIECDYLDRVIENTDQDLLGDLHDRLNAMRNAARDADEYLLSLHDRAFHARLFASANLPVVAPILARCLIHNHRFKILNSQPNRELEETAERHVQIIRSLEQRDLDGLKTLLCHHISTIVDFGPDLTGARSK</sequence>
<evidence type="ECO:0000313" key="6">
    <source>
        <dbReference type="Proteomes" id="UP000318483"/>
    </source>
</evidence>
<dbReference type="SUPFAM" id="SSF46785">
    <property type="entry name" value="Winged helix' DNA-binding domain"/>
    <property type="match status" value="1"/>
</dbReference>
<dbReference type="InterPro" id="IPR011711">
    <property type="entry name" value="GntR_C"/>
</dbReference>